<dbReference type="OrthoDB" id="166092at2"/>
<dbReference type="Proteomes" id="UP000053947">
    <property type="component" value="Unassembled WGS sequence"/>
</dbReference>
<evidence type="ECO:0000313" key="2">
    <source>
        <dbReference type="Proteomes" id="UP000053947"/>
    </source>
</evidence>
<sequence length="78" mass="9040">MKTKDLLEQFEKTYRDEKLKEAEALHNAIAGLLSEHKAEIQTVLYVLDMVRFELLEERYRSLFAADAKPGEMRDGAPQ</sequence>
<proteinExistence type="predicted"/>
<comment type="caution">
    <text evidence="1">The sequence shown here is derived from an EMBL/GenBank/DDBJ whole genome shotgun (WGS) entry which is preliminary data.</text>
</comment>
<name>A0A0W0GH00_9CHLR</name>
<dbReference type="RefSeq" id="WP_058438664.1">
    <property type="nucleotide sequence ID" value="NZ_KQ758903.1"/>
</dbReference>
<accession>A0A0W0GH00</accession>
<reference evidence="1 2" key="1">
    <citation type="submission" date="2015-06" db="EMBL/GenBank/DDBJ databases">
        <title>Genome sequence of the organohalide-respiring Dehalogenimonas alkenigignens type strain (IP3-3T).</title>
        <authorList>
            <person name="Key T.A."/>
            <person name="Richmond D.P."/>
            <person name="Bowman K.S."/>
            <person name="Cho Y.-J."/>
            <person name="Chun J."/>
            <person name="da Costa M.S."/>
            <person name="Rainey F.A."/>
            <person name="Moe W.M."/>
        </authorList>
    </citation>
    <scope>NUCLEOTIDE SEQUENCE [LARGE SCALE GENOMIC DNA]</scope>
    <source>
        <strain evidence="1 2">IP3-3</strain>
    </source>
</reference>
<dbReference type="STRING" id="1217799.DEALK_06750"/>
<gene>
    <name evidence="1" type="ORF">DEALK_06750</name>
</gene>
<dbReference type="EMBL" id="LFDV01000002">
    <property type="protein sequence ID" value="KTB47830.1"/>
    <property type="molecule type" value="Genomic_DNA"/>
</dbReference>
<evidence type="ECO:0000313" key="1">
    <source>
        <dbReference type="EMBL" id="KTB47830.1"/>
    </source>
</evidence>
<keyword evidence="2" id="KW-1185">Reference proteome</keyword>
<protein>
    <submittedName>
        <fullName evidence="1">Uncharacterized protein</fullName>
    </submittedName>
</protein>
<dbReference type="AlphaFoldDB" id="A0A0W0GH00"/>
<organism evidence="1 2">
    <name type="scientific">Dehalogenimonas alkenigignens</name>
    <dbReference type="NCBI Taxonomy" id="1217799"/>
    <lineage>
        <taxon>Bacteria</taxon>
        <taxon>Bacillati</taxon>
        <taxon>Chloroflexota</taxon>
        <taxon>Dehalococcoidia</taxon>
        <taxon>Dehalococcoidales</taxon>
        <taxon>Dehalococcoidaceae</taxon>
        <taxon>Dehalogenimonas</taxon>
    </lineage>
</organism>